<comment type="subcellular location">
    <subcellularLocation>
        <location evidence="1">Mitochondrion</location>
    </subcellularLocation>
</comment>
<dbReference type="InterPro" id="IPR044444">
    <property type="entry name" value="Ribosomal_mL44_DSRM_metazoa"/>
</dbReference>
<dbReference type="InterPro" id="IPR000999">
    <property type="entry name" value="RNase_III_dom"/>
</dbReference>
<evidence type="ECO:0000313" key="11">
    <source>
        <dbReference type="EMBL" id="KAG9244201.1"/>
    </source>
</evidence>
<keyword evidence="12" id="KW-1185">Reference proteome</keyword>
<dbReference type="GO" id="GO:0005840">
    <property type="term" value="C:ribosome"/>
    <property type="evidence" value="ECO:0007669"/>
    <property type="project" value="UniProtKB-KW"/>
</dbReference>
<reference evidence="11" key="1">
    <citation type="journal article" date="2021" name="IMA Fungus">
        <title>Genomic characterization of three marine fungi, including Emericellopsis atlantica sp. nov. with signatures of a generalist lifestyle and marine biomass degradation.</title>
        <authorList>
            <person name="Hagestad O.C."/>
            <person name="Hou L."/>
            <person name="Andersen J.H."/>
            <person name="Hansen E.H."/>
            <person name="Altermark B."/>
            <person name="Li C."/>
            <person name="Kuhnert E."/>
            <person name="Cox R.J."/>
            <person name="Crous P.W."/>
            <person name="Spatafora J.W."/>
            <person name="Lail K."/>
            <person name="Amirebrahimi M."/>
            <person name="Lipzen A."/>
            <person name="Pangilinan J."/>
            <person name="Andreopoulos W."/>
            <person name="Hayes R.D."/>
            <person name="Ng V."/>
            <person name="Grigoriev I.V."/>
            <person name="Jackson S.A."/>
            <person name="Sutton T.D.S."/>
            <person name="Dobson A.D.W."/>
            <person name="Rama T."/>
        </authorList>
    </citation>
    <scope>NUCLEOTIDE SEQUENCE</scope>
    <source>
        <strain evidence="11">TRa3180A</strain>
    </source>
</reference>
<dbReference type="CDD" id="cd19873">
    <property type="entry name" value="DSRM_MRPL3_like"/>
    <property type="match status" value="1"/>
</dbReference>
<dbReference type="PROSITE" id="PS50137">
    <property type="entry name" value="DS_RBD"/>
    <property type="match status" value="1"/>
</dbReference>
<dbReference type="SUPFAM" id="SSF69065">
    <property type="entry name" value="RNase III domain-like"/>
    <property type="match status" value="1"/>
</dbReference>
<evidence type="ECO:0000256" key="4">
    <source>
        <dbReference type="ARBA" id="ARBA00023128"/>
    </source>
</evidence>
<keyword evidence="2 8" id="KW-0694">RNA-binding</keyword>
<dbReference type="Gene3D" id="3.30.160.20">
    <property type="match status" value="1"/>
</dbReference>
<feature type="domain" description="RNase III" evidence="10">
    <location>
        <begin position="78"/>
        <end position="261"/>
    </location>
</feature>
<evidence type="ECO:0000259" key="10">
    <source>
        <dbReference type="PROSITE" id="PS50142"/>
    </source>
</evidence>
<dbReference type="SMART" id="SM00535">
    <property type="entry name" value="RIBOc"/>
    <property type="match status" value="1"/>
</dbReference>
<dbReference type="Proteomes" id="UP000887226">
    <property type="component" value="Unassembled WGS sequence"/>
</dbReference>
<keyword evidence="4" id="KW-0496">Mitochondrion</keyword>
<evidence type="ECO:0000256" key="2">
    <source>
        <dbReference type="ARBA" id="ARBA00022884"/>
    </source>
</evidence>
<dbReference type="InterPro" id="IPR036389">
    <property type="entry name" value="RNase_III_sf"/>
</dbReference>
<evidence type="ECO:0000256" key="8">
    <source>
        <dbReference type="PROSITE-ProRule" id="PRU00266"/>
    </source>
</evidence>
<organism evidence="11 12">
    <name type="scientific">Calycina marina</name>
    <dbReference type="NCBI Taxonomy" id="1763456"/>
    <lineage>
        <taxon>Eukaryota</taxon>
        <taxon>Fungi</taxon>
        <taxon>Dikarya</taxon>
        <taxon>Ascomycota</taxon>
        <taxon>Pezizomycotina</taxon>
        <taxon>Leotiomycetes</taxon>
        <taxon>Helotiales</taxon>
        <taxon>Pezizellaceae</taxon>
        <taxon>Calycina</taxon>
    </lineage>
</organism>
<dbReference type="OrthoDB" id="67027at2759"/>
<accession>A0A9P8CG86</accession>
<dbReference type="EMBL" id="MU253922">
    <property type="protein sequence ID" value="KAG9244201.1"/>
    <property type="molecule type" value="Genomic_DNA"/>
</dbReference>
<keyword evidence="5" id="KW-0687">Ribonucleoprotein</keyword>
<dbReference type="GO" id="GO:0004525">
    <property type="term" value="F:ribonuclease III activity"/>
    <property type="evidence" value="ECO:0007669"/>
    <property type="project" value="InterPro"/>
</dbReference>
<dbReference type="Pfam" id="PF22892">
    <property type="entry name" value="DSRM_MRPL44"/>
    <property type="match status" value="1"/>
</dbReference>
<dbReference type="InterPro" id="IPR014720">
    <property type="entry name" value="dsRBD_dom"/>
</dbReference>
<evidence type="ECO:0000313" key="12">
    <source>
        <dbReference type="Proteomes" id="UP000887226"/>
    </source>
</evidence>
<dbReference type="SMART" id="SM00358">
    <property type="entry name" value="DSRM"/>
    <property type="match status" value="1"/>
</dbReference>
<dbReference type="InterPro" id="IPR044443">
    <property type="entry name" value="Ribosomal_mL44_DSRM_fung"/>
</dbReference>
<comment type="caution">
    <text evidence="11">The sequence shown here is derived from an EMBL/GenBank/DDBJ whole genome shotgun (WGS) entry which is preliminary data.</text>
</comment>
<keyword evidence="3 11" id="KW-0689">Ribosomal protein</keyword>
<feature type="domain" description="DRBM" evidence="9">
    <location>
        <begin position="288"/>
        <end position="358"/>
    </location>
</feature>
<evidence type="ECO:0000256" key="6">
    <source>
        <dbReference type="ARBA" id="ARBA00024034"/>
    </source>
</evidence>
<dbReference type="AlphaFoldDB" id="A0A9P8CG86"/>
<evidence type="ECO:0000259" key="9">
    <source>
        <dbReference type="PROSITE" id="PS50137"/>
    </source>
</evidence>
<dbReference type="GO" id="GO:0003735">
    <property type="term" value="F:structural constituent of ribosome"/>
    <property type="evidence" value="ECO:0007669"/>
    <property type="project" value="TreeGrafter"/>
</dbReference>
<dbReference type="PANTHER" id="PTHR11207">
    <property type="entry name" value="RIBONUCLEASE III"/>
    <property type="match status" value="1"/>
</dbReference>
<proteinExistence type="inferred from homology"/>
<evidence type="ECO:0000256" key="5">
    <source>
        <dbReference type="ARBA" id="ARBA00023274"/>
    </source>
</evidence>
<dbReference type="GO" id="GO:0006396">
    <property type="term" value="P:RNA processing"/>
    <property type="evidence" value="ECO:0007669"/>
    <property type="project" value="InterPro"/>
</dbReference>
<evidence type="ECO:0000256" key="3">
    <source>
        <dbReference type="ARBA" id="ARBA00022980"/>
    </source>
</evidence>
<comment type="similarity">
    <text evidence="6">Belongs to the ribonuclease III family. Mitochondrion-specific ribosomal protein mL44 subfamily.</text>
</comment>
<protein>
    <recommendedName>
        <fullName evidence="7">Large ribosomal subunit protein mL44</fullName>
    </recommendedName>
</protein>
<dbReference type="PANTHER" id="PTHR11207:SF32">
    <property type="entry name" value="LARGE RIBOSOMAL SUBUNIT PROTEIN ML44"/>
    <property type="match status" value="1"/>
</dbReference>
<gene>
    <name evidence="11" type="ORF">BJ878DRAFT_507298</name>
</gene>
<evidence type="ECO:0000256" key="7">
    <source>
        <dbReference type="ARBA" id="ARBA00035187"/>
    </source>
</evidence>
<dbReference type="GO" id="GO:0005739">
    <property type="term" value="C:mitochondrion"/>
    <property type="evidence" value="ECO:0007669"/>
    <property type="project" value="TreeGrafter"/>
</dbReference>
<name>A0A9P8CG86_9HELO</name>
<sequence length="391" mass="43114">MKRIQLERWSGQLLSPRTRLCCLRQWNQSTPHIGSRRLQSGIGAEVSEVLEEEESIRPIRAGEFASPPPEAAARSAKLAALHARLALPKKLPLQTMARALVDLSADPDPQFNNTALSQVGGSLISAYVSEWLLCHYPRLPMTVLFAANYAYQGPSTLTKIGKEWGVETAAYPGSEVDPGLLQFNKLTPGSKVPSLGVSTRPDYAGFYRRGISSRVVYDDEFGDQIKFPEKDTVTEPVKQPTDMAYSNFVKAVVGSIYIHAGRSAARSFVHAHILSRHLAIGSLFQFKTPVRELARLCEREEFEFPVARILSETGRHSRSPVFVVGIFSGEDKLAEGAGPNLSEARVRAAVSALKAWYLYSPGSNTRVPSEMEEMGAKPWTPVHIDMGEIIH</sequence>
<dbReference type="Gene3D" id="1.10.1520.10">
    <property type="entry name" value="Ribonuclease III domain"/>
    <property type="match status" value="1"/>
</dbReference>
<dbReference type="GO" id="GO:0003725">
    <property type="term" value="F:double-stranded RNA binding"/>
    <property type="evidence" value="ECO:0007669"/>
    <property type="project" value="InterPro"/>
</dbReference>
<dbReference type="PROSITE" id="PS50142">
    <property type="entry name" value="RNASE_3_2"/>
    <property type="match status" value="1"/>
</dbReference>
<evidence type="ECO:0000256" key="1">
    <source>
        <dbReference type="ARBA" id="ARBA00004173"/>
    </source>
</evidence>
<dbReference type="SUPFAM" id="SSF54768">
    <property type="entry name" value="dsRNA-binding domain-like"/>
    <property type="match status" value="1"/>
</dbReference>